<reference evidence="4 5" key="1">
    <citation type="submission" date="2024-01" db="EMBL/GenBank/DDBJ databases">
        <title>The genomes of 5 underutilized Papilionoideae crops provide insights into root nodulation and disease resistanc.</title>
        <authorList>
            <person name="Yuan L."/>
        </authorList>
    </citation>
    <scope>NUCLEOTIDE SEQUENCE [LARGE SCALE GENOMIC DNA]</scope>
    <source>
        <strain evidence="4">ZHUSHIDOU_FW_LH</strain>
        <tissue evidence="4">Leaf</tissue>
    </source>
</reference>
<accession>A0AAN9HWW7</accession>
<dbReference type="InterPro" id="IPR025836">
    <property type="entry name" value="Zn_knuckle_CX2CX4HX4C"/>
</dbReference>
<dbReference type="Pfam" id="PF14392">
    <property type="entry name" value="zf-CCHC_4"/>
    <property type="match status" value="1"/>
</dbReference>
<evidence type="ECO:0000259" key="3">
    <source>
        <dbReference type="PROSITE" id="PS50158"/>
    </source>
</evidence>
<dbReference type="InterPro" id="IPR001878">
    <property type="entry name" value="Znf_CCHC"/>
</dbReference>
<proteinExistence type="predicted"/>
<comment type="caution">
    <text evidence="4">The sequence shown here is derived from an EMBL/GenBank/DDBJ whole genome shotgun (WGS) entry which is preliminary data.</text>
</comment>
<keyword evidence="5" id="KW-1185">Reference proteome</keyword>
<dbReference type="SUPFAM" id="SSF57756">
    <property type="entry name" value="Retrovirus zinc finger-like domains"/>
    <property type="match status" value="1"/>
</dbReference>
<evidence type="ECO:0000256" key="2">
    <source>
        <dbReference type="SAM" id="MobiDB-lite"/>
    </source>
</evidence>
<dbReference type="InterPro" id="IPR036875">
    <property type="entry name" value="Znf_CCHC_sf"/>
</dbReference>
<keyword evidence="1" id="KW-0862">Zinc</keyword>
<dbReference type="Proteomes" id="UP001372338">
    <property type="component" value="Unassembled WGS sequence"/>
</dbReference>
<evidence type="ECO:0000313" key="5">
    <source>
        <dbReference type="Proteomes" id="UP001372338"/>
    </source>
</evidence>
<organism evidence="4 5">
    <name type="scientific">Crotalaria pallida</name>
    <name type="common">Smooth rattlebox</name>
    <name type="synonym">Crotalaria striata</name>
    <dbReference type="NCBI Taxonomy" id="3830"/>
    <lineage>
        <taxon>Eukaryota</taxon>
        <taxon>Viridiplantae</taxon>
        <taxon>Streptophyta</taxon>
        <taxon>Embryophyta</taxon>
        <taxon>Tracheophyta</taxon>
        <taxon>Spermatophyta</taxon>
        <taxon>Magnoliopsida</taxon>
        <taxon>eudicotyledons</taxon>
        <taxon>Gunneridae</taxon>
        <taxon>Pentapetalae</taxon>
        <taxon>rosids</taxon>
        <taxon>fabids</taxon>
        <taxon>Fabales</taxon>
        <taxon>Fabaceae</taxon>
        <taxon>Papilionoideae</taxon>
        <taxon>50 kb inversion clade</taxon>
        <taxon>genistoids sensu lato</taxon>
        <taxon>core genistoids</taxon>
        <taxon>Crotalarieae</taxon>
        <taxon>Crotalaria</taxon>
    </lineage>
</organism>
<protein>
    <recommendedName>
        <fullName evidence="3">CCHC-type domain-containing protein</fullName>
    </recommendedName>
</protein>
<feature type="region of interest" description="Disordered" evidence="2">
    <location>
        <begin position="68"/>
        <end position="87"/>
    </location>
</feature>
<dbReference type="PROSITE" id="PS50158">
    <property type="entry name" value="ZF_CCHC"/>
    <property type="match status" value="1"/>
</dbReference>
<name>A0AAN9HWW7_CROPI</name>
<dbReference type="GO" id="GO:0008270">
    <property type="term" value="F:zinc ion binding"/>
    <property type="evidence" value="ECO:0007669"/>
    <property type="project" value="UniProtKB-KW"/>
</dbReference>
<evidence type="ECO:0000313" key="4">
    <source>
        <dbReference type="EMBL" id="KAK7259163.1"/>
    </source>
</evidence>
<sequence length="122" mass="14346">MLANTTGEHRWYWLQYKRLPNFCYNCGILGHGEKDCENELVKGEKMYGEWLQTTYGEKMLSQEIKTIDEENPKPNPTPQGTDPNKSVLDKVIMIPDNVDEENMLKLGTKLIYQTWRQHVRKN</sequence>
<gene>
    <name evidence="4" type="ORF">RIF29_24762</name>
</gene>
<evidence type="ECO:0000256" key="1">
    <source>
        <dbReference type="PROSITE-ProRule" id="PRU00047"/>
    </source>
</evidence>
<dbReference type="GO" id="GO:0003676">
    <property type="term" value="F:nucleic acid binding"/>
    <property type="evidence" value="ECO:0007669"/>
    <property type="project" value="InterPro"/>
</dbReference>
<dbReference type="AlphaFoldDB" id="A0AAN9HWW7"/>
<dbReference type="EMBL" id="JAYWIO010000005">
    <property type="protein sequence ID" value="KAK7259163.1"/>
    <property type="molecule type" value="Genomic_DNA"/>
</dbReference>
<feature type="domain" description="CCHC-type" evidence="3">
    <location>
        <begin position="23"/>
        <end position="38"/>
    </location>
</feature>
<keyword evidence="1" id="KW-0479">Metal-binding</keyword>
<keyword evidence="1" id="KW-0863">Zinc-finger</keyword>